<evidence type="ECO:0000256" key="1">
    <source>
        <dbReference type="SAM" id="MobiDB-lite"/>
    </source>
</evidence>
<name>A0ABN9V9T8_9DINO</name>
<feature type="region of interest" description="Disordered" evidence="1">
    <location>
        <begin position="61"/>
        <end position="89"/>
    </location>
</feature>
<protein>
    <recommendedName>
        <fullName evidence="4">Secreted protein</fullName>
    </recommendedName>
</protein>
<gene>
    <name evidence="2" type="ORF">PCOR1329_LOCUS55981</name>
</gene>
<dbReference type="EMBL" id="CAUYUJ010016877">
    <property type="protein sequence ID" value="CAK0869722.1"/>
    <property type="molecule type" value="Genomic_DNA"/>
</dbReference>
<evidence type="ECO:0008006" key="4">
    <source>
        <dbReference type="Google" id="ProtNLM"/>
    </source>
</evidence>
<evidence type="ECO:0000313" key="2">
    <source>
        <dbReference type="EMBL" id="CAK0869722.1"/>
    </source>
</evidence>
<comment type="caution">
    <text evidence="2">The sequence shown here is derived from an EMBL/GenBank/DDBJ whole genome shotgun (WGS) entry which is preliminary data.</text>
</comment>
<evidence type="ECO:0000313" key="3">
    <source>
        <dbReference type="Proteomes" id="UP001189429"/>
    </source>
</evidence>
<dbReference type="Proteomes" id="UP001189429">
    <property type="component" value="Unassembled WGS sequence"/>
</dbReference>
<accession>A0ABN9V9T8</accession>
<sequence length="139" mass="16123">MWLITHIWLTRSRFHSCISIFEVNHVEYLLLCVILRPICRVQLPLHAEALCKSPVQVASPPKMNTSPHETPQALHAANRVSSRRRRKSRCTSTIPSICAAVFTKRRTKLTGSTIEREHNKLRIWRRPESIPHNIHIACY</sequence>
<organism evidence="2 3">
    <name type="scientific">Prorocentrum cordatum</name>
    <dbReference type="NCBI Taxonomy" id="2364126"/>
    <lineage>
        <taxon>Eukaryota</taxon>
        <taxon>Sar</taxon>
        <taxon>Alveolata</taxon>
        <taxon>Dinophyceae</taxon>
        <taxon>Prorocentrales</taxon>
        <taxon>Prorocentraceae</taxon>
        <taxon>Prorocentrum</taxon>
    </lineage>
</organism>
<keyword evidence="3" id="KW-1185">Reference proteome</keyword>
<proteinExistence type="predicted"/>
<reference evidence="2" key="1">
    <citation type="submission" date="2023-10" db="EMBL/GenBank/DDBJ databases">
        <authorList>
            <person name="Chen Y."/>
            <person name="Shah S."/>
            <person name="Dougan E. K."/>
            <person name="Thang M."/>
            <person name="Chan C."/>
        </authorList>
    </citation>
    <scope>NUCLEOTIDE SEQUENCE [LARGE SCALE GENOMIC DNA]</scope>
</reference>